<organism evidence="2 3">
    <name type="scientific">Tremella mesenterica</name>
    <name type="common">Jelly fungus</name>
    <dbReference type="NCBI Taxonomy" id="5217"/>
    <lineage>
        <taxon>Eukaryota</taxon>
        <taxon>Fungi</taxon>
        <taxon>Dikarya</taxon>
        <taxon>Basidiomycota</taxon>
        <taxon>Agaricomycotina</taxon>
        <taxon>Tremellomycetes</taxon>
        <taxon>Tremellales</taxon>
        <taxon>Tremellaceae</taxon>
        <taxon>Tremella</taxon>
    </lineage>
</organism>
<evidence type="ECO:0000313" key="2">
    <source>
        <dbReference type="EMBL" id="RXK40008.1"/>
    </source>
</evidence>
<dbReference type="OrthoDB" id="4092340at2759"/>
<proteinExistence type="predicted"/>
<reference evidence="2 3" key="1">
    <citation type="submission" date="2016-06" db="EMBL/GenBank/DDBJ databases">
        <title>Evolution of pathogenesis and genome organization in the Tremellales.</title>
        <authorList>
            <person name="Cuomo C."/>
            <person name="Litvintseva A."/>
            <person name="Heitman J."/>
            <person name="Chen Y."/>
            <person name="Sun S."/>
            <person name="Springer D."/>
            <person name="Dromer F."/>
            <person name="Young S."/>
            <person name="Zeng Q."/>
            <person name="Chapman S."/>
            <person name="Gujja S."/>
            <person name="Saif S."/>
            <person name="Birren B."/>
        </authorList>
    </citation>
    <scope>NUCLEOTIDE SEQUENCE [LARGE SCALE GENOMIC DNA]</scope>
    <source>
        <strain evidence="2 3">ATCC 28783</strain>
    </source>
</reference>
<dbReference type="Proteomes" id="UP000289152">
    <property type="component" value="Unassembled WGS sequence"/>
</dbReference>
<feature type="compositionally biased region" description="Polar residues" evidence="1">
    <location>
        <begin position="221"/>
        <end position="236"/>
    </location>
</feature>
<feature type="region of interest" description="Disordered" evidence="1">
    <location>
        <begin position="299"/>
        <end position="329"/>
    </location>
</feature>
<dbReference type="AlphaFoldDB" id="A0A4Q1BQ17"/>
<comment type="caution">
    <text evidence="2">The sequence shown here is derived from an EMBL/GenBank/DDBJ whole genome shotgun (WGS) entry which is preliminary data.</text>
</comment>
<feature type="compositionally biased region" description="Polar residues" evidence="1">
    <location>
        <begin position="302"/>
        <end position="329"/>
    </location>
</feature>
<dbReference type="VEuPathDB" id="FungiDB:TREMEDRAFT_57498"/>
<keyword evidence="3" id="KW-1185">Reference proteome</keyword>
<dbReference type="InParanoid" id="A0A4Q1BQ17"/>
<gene>
    <name evidence="2" type="ORF">M231_02648</name>
</gene>
<evidence type="ECO:0000313" key="3">
    <source>
        <dbReference type="Proteomes" id="UP000289152"/>
    </source>
</evidence>
<feature type="region of interest" description="Disordered" evidence="1">
    <location>
        <begin position="191"/>
        <end position="276"/>
    </location>
</feature>
<feature type="region of interest" description="Disordered" evidence="1">
    <location>
        <begin position="47"/>
        <end position="69"/>
    </location>
</feature>
<name>A0A4Q1BQ17_TREME</name>
<dbReference type="STRING" id="5217.A0A4Q1BQ17"/>
<feature type="region of interest" description="Disordered" evidence="1">
    <location>
        <begin position="1"/>
        <end position="33"/>
    </location>
</feature>
<evidence type="ECO:0000256" key="1">
    <source>
        <dbReference type="SAM" id="MobiDB-lite"/>
    </source>
</evidence>
<dbReference type="EMBL" id="SDIL01000023">
    <property type="protein sequence ID" value="RXK40008.1"/>
    <property type="molecule type" value="Genomic_DNA"/>
</dbReference>
<accession>A0A4Q1BQ17</accession>
<sequence>MDAFLNRRPPPLHSPATHGTLGPIFSDEEDGDDSEFIAAKMAQLGFGPDGRVYPTSKFSNRSPPSPLSIPPPQSVMQGDILQVLQQQQADRLRQQQQMLLSQLPSPLPTPPPYYPVSGQTTTAQQAALNQQLRSQRLNQEQVQRLAMTGNGQPGAFTPAQQQLLTQLQQLHQQQLRQMQMMALQQNFATALEQSTPPVSSQPPPVGKPRISTFNRLDDTYDQPSSQLTTNKITMSQHSTASTFTSPPPSATTESHSRAFSAPSKIEGLSPPPKGRFAQARQEIAASGGISPVGSLQALLSRRQAQATSSPSESPHVSPTSATSDDSIPRNTAREALQALGRGRPQEKQTTNRSATLPVPLVPALATVPAARAASVASAPVRKTAIAIRQPHGPPGDADKLKEDNFKALARRKAGLGLGMLNRRSEPTTPSVA</sequence>
<protein>
    <submittedName>
        <fullName evidence="2">Uncharacterized protein</fullName>
    </submittedName>
</protein>